<dbReference type="RefSeq" id="WP_069829230.1">
    <property type="nucleotide sequence ID" value="NZ_MDJD01000014.1"/>
</dbReference>
<keyword evidence="1" id="KW-1133">Transmembrane helix</keyword>
<keyword evidence="1" id="KW-0472">Membrane</keyword>
<dbReference type="InterPro" id="IPR000792">
    <property type="entry name" value="Tscrpt_reg_LuxR_C"/>
</dbReference>
<dbReference type="GO" id="GO:0006355">
    <property type="term" value="P:regulation of DNA-templated transcription"/>
    <property type="evidence" value="ECO:0007669"/>
    <property type="project" value="InterPro"/>
</dbReference>
<dbReference type="InterPro" id="IPR016032">
    <property type="entry name" value="Sig_transdc_resp-reg_C-effctor"/>
</dbReference>
<dbReference type="InterPro" id="IPR011110">
    <property type="entry name" value="Reg_prop"/>
</dbReference>
<keyword evidence="5" id="KW-1185">Reference proteome</keyword>
<evidence type="ECO:0000313" key="4">
    <source>
        <dbReference type="EMBL" id="OEK08975.1"/>
    </source>
</evidence>
<keyword evidence="1" id="KW-0812">Transmembrane</keyword>
<dbReference type="AlphaFoldDB" id="A0A1E5TC80"/>
<gene>
    <name evidence="4" type="ORF">A8C32_13805</name>
</gene>
<dbReference type="Proteomes" id="UP000095713">
    <property type="component" value="Unassembled WGS sequence"/>
</dbReference>
<reference evidence="4 5" key="1">
    <citation type="submission" date="2016-05" db="EMBL/GenBank/DDBJ databases">
        <title>Draft Genome Sequence of Algibacter sp. Strain SK-16 Isolated from the Surface Water of Aburatsubo Inlet.</title>
        <authorList>
            <person name="Wong S.-K."/>
            <person name="Yoshizawa S."/>
            <person name="Nakajima Y."/>
            <person name="Ogura Y."/>
            <person name="Tetsuya H."/>
            <person name="Hamasaki K."/>
        </authorList>
    </citation>
    <scope>NUCLEOTIDE SEQUENCE [LARGE SCALE GENOMIC DNA]</scope>
    <source>
        <strain evidence="4 5">SK-16</strain>
    </source>
</reference>
<organism evidence="4 5">
    <name type="scientific">Flavivirga aquatica</name>
    <dbReference type="NCBI Taxonomy" id="1849968"/>
    <lineage>
        <taxon>Bacteria</taxon>
        <taxon>Pseudomonadati</taxon>
        <taxon>Bacteroidota</taxon>
        <taxon>Flavobacteriia</taxon>
        <taxon>Flavobacteriales</taxon>
        <taxon>Flavobacteriaceae</taxon>
        <taxon>Flavivirga</taxon>
    </lineage>
</organism>
<dbReference type="SMART" id="SM00421">
    <property type="entry name" value="HTH_LUXR"/>
    <property type="match status" value="1"/>
</dbReference>
<dbReference type="InterPro" id="IPR015943">
    <property type="entry name" value="WD40/YVTN_repeat-like_dom_sf"/>
</dbReference>
<feature type="transmembrane region" description="Helical" evidence="1">
    <location>
        <begin position="734"/>
        <end position="759"/>
    </location>
</feature>
<evidence type="ECO:0000259" key="3">
    <source>
        <dbReference type="SMART" id="SM00421"/>
    </source>
</evidence>
<dbReference type="InterPro" id="IPR011123">
    <property type="entry name" value="Y_Y_Y"/>
</dbReference>
<dbReference type="Gene3D" id="1.10.10.10">
    <property type="entry name" value="Winged helix-like DNA-binding domain superfamily/Winged helix DNA-binding domain"/>
    <property type="match status" value="1"/>
</dbReference>
<evidence type="ECO:0000256" key="2">
    <source>
        <dbReference type="SAM" id="SignalP"/>
    </source>
</evidence>
<dbReference type="Gene3D" id="2.60.40.10">
    <property type="entry name" value="Immunoglobulins"/>
    <property type="match status" value="1"/>
</dbReference>
<proteinExistence type="predicted"/>
<dbReference type="Gene3D" id="2.130.10.10">
    <property type="entry name" value="YVTN repeat-like/Quinoprotein amine dehydrogenase"/>
    <property type="match status" value="2"/>
</dbReference>
<feature type="chain" id="PRO_5009186257" evidence="2">
    <location>
        <begin position="22"/>
        <end position="937"/>
    </location>
</feature>
<dbReference type="InterPro" id="IPR036388">
    <property type="entry name" value="WH-like_DNA-bd_sf"/>
</dbReference>
<dbReference type="OrthoDB" id="1090267at2"/>
<dbReference type="SUPFAM" id="SSF46894">
    <property type="entry name" value="C-terminal effector domain of the bipartite response regulators"/>
    <property type="match status" value="1"/>
</dbReference>
<comment type="caution">
    <text evidence="4">The sequence shown here is derived from an EMBL/GenBank/DDBJ whole genome shotgun (WGS) entry which is preliminary data.</text>
</comment>
<sequence>MKNTNHLFLFLTLAFFLASKAQEIPPINVYSPKDYGGESQNWSISQAEDKHIYVANNKGLLEFNGAKWSIYPSPNNTIIRAVKVVDNFIYTGSYHEFGFWERNSFGVLNYTSLSKKINVLFFEDEEFWNISSLENWILFQSLDRIHIYNKVTESYSVINSKTNISKLFEVEENFYFQNLNNGLYKIENGLDVLISNDSIIKNNIIVNVFENKGTLLLLTQDKGFYRLSGGVLSPWNIPDNETFKKISVFSGIQLDDNSFVIGTISDGVFLLSSAGEIIYHINQTNGLSNNTILALFEDKDGNIWLGLDNGINSLNINSPYRVYKDKNGTIGSVYTSKIHNNILYLGTNQGLFYKELDSNIEYKFIEGTQGQVWFLEVINNALFCGHNKGTYIVENKKIKEVANIQGTWKIKPIKDHANLLIQGNYNGLNILENKNNKWQFRNKLEGFNISSRYFEVASPKSIFVNHEYKGLYQLKVNESLTKVEKFAIDSLVEKGIYSSLVNHDNNILYTNREGVFKYKTQTKTFKKDSLLSNLIIDKEFSSAKLVSDIKTNKLWSFSSRGLNYLTSSKLSGEKKVNRIIFPVEERKDIIGYENITHIRDEQFLLGTTAGYIILDLNKIVNCNYKISINRITVSQLKDTDSVSFVNLTSKPEFKNKEHNVQFSYSISEYLKTQKTEYQYKLEGIYNSWSDWTTNANVLFENLPYGEYIFSVKGRVGDQVTLNTASFSFKIDRPWFLSNLAIALYILGVLLFSLLMHNIYKRYYRKQRERLILKATKELELKELENKEEFMRFNNEKLRQDVENKNRELGISTMSLIKKNEFLNSIKKELQKVDDSNNLKHVIKIIDRNLNNTDDWNLFQEAFNNVDKDFLKKIKSLHPTLTSNDLRLCAYLRLNLSSKEIAPLLNISPRSVEVKRYRLRKKMSLSHESSLTDYILEV</sequence>
<name>A0A1E5TC80_9FLAO</name>
<evidence type="ECO:0000313" key="5">
    <source>
        <dbReference type="Proteomes" id="UP000095713"/>
    </source>
</evidence>
<dbReference type="EMBL" id="MDJD01000014">
    <property type="protein sequence ID" value="OEK08975.1"/>
    <property type="molecule type" value="Genomic_DNA"/>
</dbReference>
<dbReference type="InterPro" id="IPR013783">
    <property type="entry name" value="Ig-like_fold"/>
</dbReference>
<accession>A0A1E5TC80</accession>
<dbReference type="GO" id="GO:0003677">
    <property type="term" value="F:DNA binding"/>
    <property type="evidence" value="ECO:0007669"/>
    <property type="project" value="InterPro"/>
</dbReference>
<evidence type="ECO:0000256" key="1">
    <source>
        <dbReference type="SAM" id="Phobius"/>
    </source>
</evidence>
<dbReference type="STRING" id="1849968.A8C32_13805"/>
<dbReference type="Pfam" id="PF07494">
    <property type="entry name" value="Reg_prop"/>
    <property type="match status" value="1"/>
</dbReference>
<dbReference type="Pfam" id="PF07495">
    <property type="entry name" value="Y_Y_Y"/>
    <property type="match status" value="1"/>
</dbReference>
<feature type="domain" description="HTH luxR-type" evidence="3">
    <location>
        <begin position="877"/>
        <end position="934"/>
    </location>
</feature>
<keyword evidence="2" id="KW-0732">Signal</keyword>
<feature type="signal peptide" evidence="2">
    <location>
        <begin position="1"/>
        <end position="21"/>
    </location>
</feature>
<protein>
    <submittedName>
        <fullName evidence="4">LuxR family transcriptional regulator</fullName>
    </submittedName>
</protein>